<name>A0ABD3NHB9_9STRA</name>
<organism evidence="1 2">
    <name type="scientific">Stephanodiscus triporus</name>
    <dbReference type="NCBI Taxonomy" id="2934178"/>
    <lineage>
        <taxon>Eukaryota</taxon>
        <taxon>Sar</taxon>
        <taxon>Stramenopiles</taxon>
        <taxon>Ochrophyta</taxon>
        <taxon>Bacillariophyta</taxon>
        <taxon>Coscinodiscophyceae</taxon>
        <taxon>Thalassiosirophycidae</taxon>
        <taxon>Stephanodiscales</taxon>
        <taxon>Stephanodiscaceae</taxon>
        <taxon>Stephanodiscus</taxon>
    </lineage>
</organism>
<proteinExistence type="predicted"/>
<accession>A0ABD3NHB9</accession>
<gene>
    <name evidence="1" type="ORF">ACHAW5_000946</name>
</gene>
<dbReference type="AlphaFoldDB" id="A0ABD3NHB9"/>
<evidence type="ECO:0000313" key="2">
    <source>
        <dbReference type="Proteomes" id="UP001530315"/>
    </source>
</evidence>
<evidence type="ECO:0000313" key="1">
    <source>
        <dbReference type="EMBL" id="KAL3775295.1"/>
    </source>
</evidence>
<dbReference type="EMBL" id="JALLAZ020001420">
    <property type="protein sequence ID" value="KAL3775295.1"/>
    <property type="molecule type" value="Genomic_DNA"/>
</dbReference>
<dbReference type="Proteomes" id="UP001530315">
    <property type="component" value="Unassembled WGS sequence"/>
</dbReference>
<reference evidence="1 2" key="1">
    <citation type="submission" date="2024-10" db="EMBL/GenBank/DDBJ databases">
        <title>Updated reference genomes for cyclostephanoid diatoms.</title>
        <authorList>
            <person name="Roberts W.R."/>
            <person name="Alverson A.J."/>
        </authorList>
    </citation>
    <scope>NUCLEOTIDE SEQUENCE [LARGE SCALE GENOMIC DNA]</scope>
    <source>
        <strain evidence="1 2">AJA276-08</strain>
    </source>
</reference>
<keyword evidence="2" id="KW-1185">Reference proteome</keyword>
<protein>
    <submittedName>
        <fullName evidence="1">Uncharacterized protein</fullName>
    </submittedName>
</protein>
<comment type="caution">
    <text evidence="1">The sequence shown here is derived from an EMBL/GenBank/DDBJ whole genome shotgun (WGS) entry which is preliminary data.</text>
</comment>
<sequence length="170" mass="18516">MRRALIRFDTAGLVEARAVDAPAARGCCDVGILANVDERGWSSPGLGRVRGATARRRTCSRGSRRGECAPGIRTPAAEVGSRIQSGHVGDVRGRVFGGHEMTASSHGHEKFTWSLIRDENNMFPVGLQVEEFPDAQIQAQGRRIMDHEQLHVTIEQRVPPGELPLDLSPS</sequence>